<feature type="chain" id="PRO_5016293921" evidence="1">
    <location>
        <begin position="29"/>
        <end position="149"/>
    </location>
</feature>
<accession>A0A316GIR2</accession>
<dbReference type="Gene3D" id="2.40.50.90">
    <property type="match status" value="1"/>
</dbReference>
<feature type="domain" description="TNase-like" evidence="2">
    <location>
        <begin position="33"/>
        <end position="133"/>
    </location>
</feature>
<dbReference type="SUPFAM" id="SSF50199">
    <property type="entry name" value="Staphylococcal nuclease"/>
    <property type="match status" value="1"/>
</dbReference>
<dbReference type="SMART" id="SM00318">
    <property type="entry name" value="SNc"/>
    <property type="match status" value="1"/>
</dbReference>
<dbReference type="AlphaFoldDB" id="A0A316GIR2"/>
<keyword evidence="4" id="KW-1185">Reference proteome</keyword>
<comment type="caution">
    <text evidence="3">The sequence shown here is derived from an EMBL/GenBank/DDBJ whole genome shotgun (WGS) entry which is preliminary data.</text>
</comment>
<keyword evidence="1" id="KW-0732">Signal</keyword>
<dbReference type="RefSeq" id="WP_211315473.1">
    <property type="nucleotide sequence ID" value="NZ_QGGW01000004.1"/>
</dbReference>
<protein>
    <submittedName>
        <fullName evidence="3">Nuclease-like protein</fullName>
    </submittedName>
</protein>
<proteinExistence type="predicted"/>
<evidence type="ECO:0000256" key="1">
    <source>
        <dbReference type="SAM" id="SignalP"/>
    </source>
</evidence>
<gene>
    <name evidence="3" type="ORF">C7455_104131</name>
</gene>
<evidence type="ECO:0000313" key="4">
    <source>
        <dbReference type="Proteomes" id="UP000245708"/>
    </source>
</evidence>
<evidence type="ECO:0000313" key="3">
    <source>
        <dbReference type="EMBL" id="PWK60495.1"/>
    </source>
</evidence>
<organism evidence="3 4">
    <name type="scientific">Roseicyclus mahoneyensis</name>
    <dbReference type="NCBI Taxonomy" id="164332"/>
    <lineage>
        <taxon>Bacteria</taxon>
        <taxon>Pseudomonadati</taxon>
        <taxon>Pseudomonadota</taxon>
        <taxon>Alphaproteobacteria</taxon>
        <taxon>Rhodobacterales</taxon>
        <taxon>Roseobacteraceae</taxon>
        <taxon>Roseicyclus</taxon>
    </lineage>
</organism>
<sequence>MTFAVFRPIPSFLALVFMGILTFSPLQATASSDSPPCVVVRVVDGDTVDMDCLGEGRFRARLTGYDTPETHRPGCANEALLGQAATRRLRALVADARQIEARLGRWDRCERRLVQLSIDGRDVGARLIAEGLALPYDGGRRPDWCARLR</sequence>
<dbReference type="Proteomes" id="UP000245708">
    <property type="component" value="Unassembled WGS sequence"/>
</dbReference>
<evidence type="ECO:0000259" key="2">
    <source>
        <dbReference type="PROSITE" id="PS50830"/>
    </source>
</evidence>
<dbReference type="InterPro" id="IPR016071">
    <property type="entry name" value="Staphylococal_nuclease_OB-fold"/>
</dbReference>
<dbReference type="EMBL" id="QGGW01000004">
    <property type="protein sequence ID" value="PWK60495.1"/>
    <property type="molecule type" value="Genomic_DNA"/>
</dbReference>
<dbReference type="Pfam" id="PF00565">
    <property type="entry name" value="SNase"/>
    <property type="match status" value="1"/>
</dbReference>
<reference evidence="3 4" key="1">
    <citation type="submission" date="2018-05" db="EMBL/GenBank/DDBJ databases">
        <title>Genomic Encyclopedia of Type Strains, Phase IV (KMG-IV): sequencing the most valuable type-strain genomes for metagenomic binning, comparative biology and taxonomic classification.</title>
        <authorList>
            <person name="Goeker M."/>
        </authorList>
    </citation>
    <scope>NUCLEOTIDE SEQUENCE [LARGE SCALE GENOMIC DNA]</scope>
    <source>
        <strain evidence="3 4">DSM 16097</strain>
    </source>
</reference>
<name>A0A316GIR2_9RHOB</name>
<dbReference type="InterPro" id="IPR035437">
    <property type="entry name" value="SNase_OB-fold_sf"/>
</dbReference>
<feature type="signal peptide" evidence="1">
    <location>
        <begin position="1"/>
        <end position="28"/>
    </location>
</feature>
<dbReference type="PROSITE" id="PS50830">
    <property type="entry name" value="TNASE_3"/>
    <property type="match status" value="1"/>
</dbReference>